<name>A0ABU0HX14_9HYPH</name>
<evidence type="ECO:0000313" key="2">
    <source>
        <dbReference type="Proteomes" id="UP001231124"/>
    </source>
</evidence>
<proteinExistence type="predicted"/>
<dbReference type="Proteomes" id="UP001231124">
    <property type="component" value="Unassembled WGS sequence"/>
</dbReference>
<keyword evidence="2" id="KW-1185">Reference proteome</keyword>
<sequence>MTDTHHVRGTVWAVFGHRLAIEGADGRTLADLGPKGAEGVSLAVGDRVSVEGEHKPTEIKVTSITVGDGAARAIAWPKPHEHGDADPAAALATVKAEGYAIEGEPTRRPKHFEIMGSKDGSTHELHVTLDGTIRKVKPAKG</sequence>
<evidence type="ECO:0000313" key="1">
    <source>
        <dbReference type="EMBL" id="MDQ0446024.1"/>
    </source>
</evidence>
<protein>
    <submittedName>
        <fullName evidence="1">Uncharacterized protein</fullName>
    </submittedName>
</protein>
<gene>
    <name evidence="1" type="ORF">QO012_000502</name>
</gene>
<comment type="caution">
    <text evidence="1">The sequence shown here is derived from an EMBL/GenBank/DDBJ whole genome shotgun (WGS) entry which is preliminary data.</text>
</comment>
<accession>A0ABU0HX14</accession>
<dbReference type="EMBL" id="JAUSVP010000001">
    <property type="protein sequence ID" value="MDQ0446024.1"/>
    <property type="molecule type" value="Genomic_DNA"/>
</dbReference>
<organism evidence="1 2">
    <name type="scientific">Methylobacterium aerolatum</name>
    <dbReference type="NCBI Taxonomy" id="418708"/>
    <lineage>
        <taxon>Bacteria</taxon>
        <taxon>Pseudomonadati</taxon>
        <taxon>Pseudomonadota</taxon>
        <taxon>Alphaproteobacteria</taxon>
        <taxon>Hyphomicrobiales</taxon>
        <taxon>Methylobacteriaceae</taxon>
        <taxon>Methylobacterium</taxon>
    </lineage>
</organism>
<reference evidence="1 2" key="1">
    <citation type="submission" date="2023-07" db="EMBL/GenBank/DDBJ databases">
        <title>Genomic Encyclopedia of Type Strains, Phase IV (KMG-IV): sequencing the most valuable type-strain genomes for metagenomic binning, comparative biology and taxonomic classification.</title>
        <authorList>
            <person name="Goeker M."/>
        </authorList>
    </citation>
    <scope>NUCLEOTIDE SEQUENCE [LARGE SCALE GENOMIC DNA]</scope>
    <source>
        <strain evidence="1 2">DSM 19013</strain>
    </source>
</reference>
<dbReference type="RefSeq" id="WP_238203334.1">
    <property type="nucleotide sequence ID" value="NZ_BPQE01000013.1"/>
</dbReference>